<evidence type="ECO:0000313" key="2">
    <source>
        <dbReference type="Proteomes" id="UP000700732"/>
    </source>
</evidence>
<gene>
    <name evidence="1" type="ORF">FH603_2315</name>
</gene>
<proteinExistence type="predicted"/>
<protein>
    <submittedName>
        <fullName evidence="1">Uncharacterized protein</fullName>
    </submittedName>
</protein>
<sequence>MLWKASMYEFSSGVATCINSCLISEIFLKVTHGMGYELAAVIIAQNDPFQFMTLVYSSEKRLLAELCQA</sequence>
<keyword evidence="2" id="KW-1185">Reference proteome</keyword>
<accession>A0ABR6W5P9</accession>
<evidence type="ECO:0000313" key="1">
    <source>
        <dbReference type="EMBL" id="MBC3791807.1"/>
    </source>
</evidence>
<dbReference type="Proteomes" id="UP000700732">
    <property type="component" value="Unassembled WGS sequence"/>
</dbReference>
<dbReference type="EMBL" id="VFIA01000011">
    <property type="protein sequence ID" value="MBC3791807.1"/>
    <property type="molecule type" value="Genomic_DNA"/>
</dbReference>
<name>A0ABR6W5P9_9BACT</name>
<reference evidence="1 2" key="1">
    <citation type="submission" date="2019-06" db="EMBL/GenBank/DDBJ databases">
        <title>Spirosoma utsteinense sp. nov. isolated from Antarctic ice-free soils.</title>
        <authorList>
            <person name="Tahon G."/>
        </authorList>
    </citation>
    <scope>NUCLEOTIDE SEQUENCE [LARGE SCALE GENOMIC DNA]</scope>
    <source>
        <strain evidence="1 2">LMG 31447</strain>
    </source>
</reference>
<comment type="caution">
    <text evidence="1">The sequence shown here is derived from an EMBL/GenBank/DDBJ whole genome shotgun (WGS) entry which is preliminary data.</text>
</comment>
<organism evidence="1 2">
    <name type="scientific">Spirosoma utsteinense</name>
    <dbReference type="NCBI Taxonomy" id="2585773"/>
    <lineage>
        <taxon>Bacteria</taxon>
        <taxon>Pseudomonadati</taxon>
        <taxon>Bacteroidota</taxon>
        <taxon>Cytophagia</taxon>
        <taxon>Cytophagales</taxon>
        <taxon>Cytophagaceae</taxon>
        <taxon>Spirosoma</taxon>
    </lineage>
</organism>